<dbReference type="InterPro" id="IPR000551">
    <property type="entry name" value="MerR-type_HTH_dom"/>
</dbReference>
<organism evidence="3 4">
    <name type="scientific">Alloscardovia omnicolens</name>
    <dbReference type="NCBI Taxonomy" id="419015"/>
    <lineage>
        <taxon>Bacteria</taxon>
        <taxon>Bacillati</taxon>
        <taxon>Actinomycetota</taxon>
        <taxon>Actinomycetes</taxon>
        <taxon>Bifidobacteriales</taxon>
        <taxon>Bifidobacteriaceae</taxon>
        <taxon>Alloscardovia</taxon>
    </lineage>
</organism>
<dbReference type="InterPro" id="IPR047057">
    <property type="entry name" value="MerR_fam"/>
</dbReference>
<keyword evidence="1 3" id="KW-0238">DNA-binding</keyword>
<dbReference type="PROSITE" id="PS50937">
    <property type="entry name" value="HTH_MERR_2"/>
    <property type="match status" value="1"/>
</dbReference>
<evidence type="ECO:0000259" key="2">
    <source>
        <dbReference type="PROSITE" id="PS50937"/>
    </source>
</evidence>
<comment type="caution">
    <text evidence="3">The sequence shown here is derived from an EMBL/GenBank/DDBJ whole genome shotgun (WGS) entry which is preliminary data.</text>
</comment>
<dbReference type="GO" id="GO:0003700">
    <property type="term" value="F:DNA-binding transcription factor activity"/>
    <property type="evidence" value="ECO:0007669"/>
    <property type="project" value="InterPro"/>
</dbReference>
<dbReference type="PANTHER" id="PTHR30204">
    <property type="entry name" value="REDOX-CYCLING DRUG-SENSING TRANSCRIPTIONAL ACTIVATOR SOXR"/>
    <property type="match status" value="1"/>
</dbReference>
<dbReference type="Gene3D" id="1.10.1660.10">
    <property type="match status" value="1"/>
</dbReference>
<dbReference type="Proteomes" id="UP000242263">
    <property type="component" value="Unassembled WGS sequence"/>
</dbReference>
<dbReference type="PANTHER" id="PTHR30204:SF58">
    <property type="entry name" value="HTH-TYPE TRANSCRIPTIONAL REGULATOR YFMP"/>
    <property type="match status" value="1"/>
</dbReference>
<reference evidence="3 4" key="1">
    <citation type="submission" date="2017-12" db="EMBL/GenBank/DDBJ databases">
        <title>Phylogenetic diversity of female urinary microbiome.</title>
        <authorList>
            <person name="Thomas-White K."/>
            <person name="Wolfe A.J."/>
        </authorList>
    </citation>
    <scope>NUCLEOTIDE SEQUENCE [LARGE SCALE GENOMIC DNA]</scope>
    <source>
        <strain evidence="3 4">UMB0064</strain>
    </source>
</reference>
<dbReference type="RefSeq" id="WP_053083497.1">
    <property type="nucleotide sequence ID" value="NZ_JASODL010000002.1"/>
</dbReference>
<proteinExistence type="predicted"/>
<evidence type="ECO:0000313" key="4">
    <source>
        <dbReference type="Proteomes" id="UP000242263"/>
    </source>
</evidence>
<feature type="domain" description="HTH merR-type" evidence="2">
    <location>
        <begin position="40"/>
        <end position="109"/>
    </location>
</feature>
<dbReference type="EMBL" id="PKGU01000001">
    <property type="protein sequence ID" value="PKZ16314.1"/>
    <property type="molecule type" value="Genomic_DNA"/>
</dbReference>
<dbReference type="NCBIfam" id="NF047375">
    <property type="entry name" value="HeatShock_HspR"/>
    <property type="match status" value="1"/>
</dbReference>
<accession>A0A2I1M856</accession>
<dbReference type="SMART" id="SM00422">
    <property type="entry name" value="HTH_MERR"/>
    <property type="match status" value="1"/>
</dbReference>
<evidence type="ECO:0000256" key="1">
    <source>
        <dbReference type="ARBA" id="ARBA00023125"/>
    </source>
</evidence>
<dbReference type="SUPFAM" id="SSF46955">
    <property type="entry name" value="Putative DNA-binding domain"/>
    <property type="match status" value="1"/>
</dbReference>
<dbReference type="InterPro" id="IPR009061">
    <property type="entry name" value="DNA-bd_dom_put_sf"/>
</dbReference>
<dbReference type="GO" id="GO:0003677">
    <property type="term" value="F:DNA binding"/>
    <property type="evidence" value="ECO:0007669"/>
    <property type="project" value="UniProtKB-KW"/>
</dbReference>
<gene>
    <name evidence="3" type="ORF">CYJ32_02535</name>
</gene>
<sequence>MARLDRQTKQAYVACAQAITEGRIDLDAADASGFSVDQPVFSVSQAAQLVIIHPQTLRQYDRLGLVVPQRTEGGSRRYALRDIDRLMLTQHLVQDESINLAGVSRILQLMEENRQLRRQVRRLKQPEGASVFTAGMDGEVVEILRSNRERAQAMAQARGLGVHAAGEDGVERVGAHGVRPARGRFLPRGASASFTRELTSAPSEDVLGSDEDFNVPFTQVSQEYSQLY</sequence>
<name>A0A2I1M856_9BIFI</name>
<evidence type="ECO:0000313" key="3">
    <source>
        <dbReference type="EMBL" id="PKZ16314.1"/>
    </source>
</evidence>
<dbReference type="Pfam" id="PF13411">
    <property type="entry name" value="MerR_1"/>
    <property type="match status" value="1"/>
</dbReference>
<dbReference type="AlphaFoldDB" id="A0A2I1M856"/>
<protein>
    <submittedName>
        <fullName evidence="3">MerR family DNA-binding transcriptional regulator</fullName>
    </submittedName>
</protein>